<keyword evidence="6" id="KW-0030">Aminoacyl-tRNA synthetase</keyword>
<dbReference type="InterPro" id="IPR006195">
    <property type="entry name" value="aa-tRNA-synth_II"/>
</dbReference>
<feature type="domain" description="Aminoacyl-transfer RNA synthetases class-II family profile" evidence="7">
    <location>
        <begin position="284"/>
        <end position="742"/>
    </location>
</feature>
<dbReference type="FunCoup" id="W2RPN7">
    <property type="interactions" value="633"/>
</dbReference>
<dbReference type="RefSeq" id="XP_008718869.1">
    <property type="nucleotide sequence ID" value="XM_008720647.1"/>
</dbReference>
<dbReference type="VEuPathDB" id="FungiDB:HMPREF1541_06311"/>
<dbReference type="AlphaFoldDB" id="W2RPN7"/>
<dbReference type="PANTHER" id="PTHR22594:SF5">
    <property type="entry name" value="ASPARTATE--TRNA LIGASE, MITOCHONDRIAL"/>
    <property type="match status" value="1"/>
</dbReference>
<evidence type="ECO:0000256" key="4">
    <source>
        <dbReference type="ARBA" id="ARBA00022840"/>
    </source>
</evidence>
<dbReference type="InterPro" id="IPR004115">
    <property type="entry name" value="GAD-like_sf"/>
</dbReference>
<evidence type="ECO:0000256" key="1">
    <source>
        <dbReference type="ARBA" id="ARBA00006303"/>
    </source>
</evidence>
<dbReference type="HOGENOM" id="CLU_014330_2_1_1"/>
<dbReference type="InParanoid" id="W2RPN7"/>
<dbReference type="GO" id="GO:0006422">
    <property type="term" value="P:aspartyl-tRNA aminoacylation"/>
    <property type="evidence" value="ECO:0007669"/>
    <property type="project" value="TreeGrafter"/>
</dbReference>
<evidence type="ECO:0000259" key="7">
    <source>
        <dbReference type="PROSITE" id="PS50862"/>
    </source>
</evidence>
<dbReference type="PRINTS" id="PR01042">
    <property type="entry name" value="TRNASYNTHASP"/>
</dbReference>
<dbReference type="OrthoDB" id="439710at2759"/>
<dbReference type="PROSITE" id="PS50862">
    <property type="entry name" value="AA_TRNA_LIGASE_II"/>
    <property type="match status" value="1"/>
</dbReference>
<comment type="similarity">
    <text evidence="1">Belongs to the class-II aminoacyl-tRNA synthetase family. Type 1 subfamily.</text>
</comment>
<dbReference type="InterPro" id="IPR002312">
    <property type="entry name" value="Asp/Asn-tRNA-synth_IIb"/>
</dbReference>
<accession>W2RPN7</accession>
<dbReference type="PANTHER" id="PTHR22594">
    <property type="entry name" value="ASPARTYL/LYSYL-TRNA SYNTHETASE"/>
    <property type="match status" value="1"/>
</dbReference>
<keyword evidence="5" id="KW-0648">Protein biosynthesis</keyword>
<reference evidence="8 9" key="1">
    <citation type="submission" date="2013-03" db="EMBL/GenBank/DDBJ databases">
        <title>The Genome Sequence of Phialophora europaea CBS 101466.</title>
        <authorList>
            <consortium name="The Broad Institute Genomics Platform"/>
            <person name="Cuomo C."/>
            <person name="de Hoog S."/>
            <person name="Gorbushina A."/>
            <person name="Walker B."/>
            <person name="Young S.K."/>
            <person name="Zeng Q."/>
            <person name="Gargeya S."/>
            <person name="Fitzgerald M."/>
            <person name="Haas B."/>
            <person name="Abouelleil A."/>
            <person name="Allen A.W."/>
            <person name="Alvarado L."/>
            <person name="Arachchi H.M."/>
            <person name="Berlin A.M."/>
            <person name="Chapman S.B."/>
            <person name="Gainer-Dewar J."/>
            <person name="Goldberg J."/>
            <person name="Griggs A."/>
            <person name="Gujja S."/>
            <person name="Hansen M."/>
            <person name="Howarth C."/>
            <person name="Imamovic A."/>
            <person name="Ireland A."/>
            <person name="Larimer J."/>
            <person name="McCowan C."/>
            <person name="Murphy C."/>
            <person name="Pearson M."/>
            <person name="Poon T.W."/>
            <person name="Priest M."/>
            <person name="Roberts A."/>
            <person name="Saif S."/>
            <person name="Shea T."/>
            <person name="Sisk P."/>
            <person name="Sykes S."/>
            <person name="Wortman J."/>
            <person name="Nusbaum C."/>
            <person name="Birren B."/>
        </authorList>
    </citation>
    <scope>NUCLEOTIDE SEQUENCE [LARGE SCALE GENOMIC DNA]</scope>
    <source>
        <strain evidence="8 9">CBS 101466</strain>
    </source>
</reference>
<dbReference type="SUPFAM" id="SSF55681">
    <property type="entry name" value="Class II aaRS and biotin synthetases"/>
    <property type="match status" value="1"/>
</dbReference>
<dbReference type="GO" id="GO:0005739">
    <property type="term" value="C:mitochondrion"/>
    <property type="evidence" value="ECO:0007669"/>
    <property type="project" value="TreeGrafter"/>
</dbReference>
<keyword evidence="3" id="KW-0547">Nucleotide-binding</keyword>
<proteinExistence type="inferred from homology"/>
<evidence type="ECO:0000256" key="5">
    <source>
        <dbReference type="ARBA" id="ARBA00022917"/>
    </source>
</evidence>
<dbReference type="Pfam" id="PF00152">
    <property type="entry name" value="tRNA-synt_2"/>
    <property type="match status" value="1"/>
</dbReference>
<evidence type="ECO:0000313" key="9">
    <source>
        <dbReference type="Proteomes" id="UP000030752"/>
    </source>
</evidence>
<dbReference type="STRING" id="1220924.W2RPN7"/>
<dbReference type="InterPro" id="IPR004524">
    <property type="entry name" value="Asp-tRNA-ligase_1"/>
</dbReference>
<keyword evidence="4" id="KW-0067">ATP-binding</keyword>
<evidence type="ECO:0000313" key="8">
    <source>
        <dbReference type="EMBL" id="ETN38280.1"/>
    </source>
</evidence>
<evidence type="ECO:0000256" key="3">
    <source>
        <dbReference type="ARBA" id="ARBA00022741"/>
    </source>
</evidence>
<keyword evidence="2 8" id="KW-0436">Ligase</keyword>
<dbReference type="GeneID" id="19973650"/>
<dbReference type="GO" id="GO:0004815">
    <property type="term" value="F:aspartate-tRNA ligase activity"/>
    <property type="evidence" value="ECO:0007669"/>
    <property type="project" value="TreeGrafter"/>
</dbReference>
<dbReference type="GO" id="GO:0005524">
    <property type="term" value="F:ATP binding"/>
    <property type="evidence" value="ECO:0007669"/>
    <property type="project" value="UniProtKB-KW"/>
</dbReference>
<dbReference type="Gene3D" id="3.30.930.10">
    <property type="entry name" value="Bira Bifunctional Protein, Domain 2"/>
    <property type="match status" value="1"/>
</dbReference>
<evidence type="ECO:0000256" key="2">
    <source>
        <dbReference type="ARBA" id="ARBA00022598"/>
    </source>
</evidence>
<dbReference type="EMBL" id="KB822722">
    <property type="protein sequence ID" value="ETN38280.1"/>
    <property type="molecule type" value="Genomic_DNA"/>
</dbReference>
<dbReference type="Gene3D" id="3.30.1360.30">
    <property type="entry name" value="GAD-like domain"/>
    <property type="match status" value="1"/>
</dbReference>
<keyword evidence="9" id="KW-1185">Reference proteome</keyword>
<dbReference type="HAMAP" id="MF_00044">
    <property type="entry name" value="Asp_tRNA_synth_type1"/>
    <property type="match status" value="1"/>
</dbReference>
<name>W2RPN7_CYPE1</name>
<dbReference type="InterPro" id="IPR004364">
    <property type="entry name" value="Aa-tRNA-synt_II"/>
</dbReference>
<gene>
    <name evidence="8" type="ORF">HMPREF1541_06311</name>
</gene>
<dbReference type="InterPro" id="IPR045864">
    <property type="entry name" value="aa-tRNA-synth_II/BPL/LPL"/>
</dbReference>
<evidence type="ECO:0000256" key="6">
    <source>
        <dbReference type="ARBA" id="ARBA00023146"/>
    </source>
</evidence>
<protein>
    <submittedName>
        <fullName evidence="8">Aspartate-tRNA ligase</fullName>
    </submittedName>
</protein>
<dbReference type="eggNOG" id="KOG2411">
    <property type="taxonomic scope" value="Eukaryota"/>
</dbReference>
<dbReference type="Proteomes" id="UP000030752">
    <property type="component" value="Unassembled WGS sequence"/>
</dbReference>
<dbReference type="NCBIfam" id="TIGR00459">
    <property type="entry name" value="aspS_bact"/>
    <property type="match status" value="1"/>
</dbReference>
<organism evidence="8 9">
    <name type="scientific">Cyphellophora europaea (strain CBS 101466)</name>
    <name type="common">Phialophora europaea</name>
    <dbReference type="NCBI Taxonomy" id="1220924"/>
    <lineage>
        <taxon>Eukaryota</taxon>
        <taxon>Fungi</taxon>
        <taxon>Dikarya</taxon>
        <taxon>Ascomycota</taxon>
        <taxon>Pezizomycotina</taxon>
        <taxon>Eurotiomycetes</taxon>
        <taxon>Chaetothyriomycetidae</taxon>
        <taxon>Chaetothyriales</taxon>
        <taxon>Cyphellophoraceae</taxon>
        <taxon>Cyphellophora</taxon>
    </lineage>
</organism>
<sequence length="773" mass="86161">MHRLCGTCARNSGARVEYLRHSYAEVFRFVRRRYSQTSISANRDTNRPFSTCIPQRDPTSPYNVPLVPDDTNARKLFEDFSKQSSFGWTKRGWGEIEPKDNKVWRPLQSEDPQWGISPITLSGFITSQRFAGKNLCFLNLVDPSLKEAVQLMVNIEKGSTAAVSEPKELRAYTSIANDNDARSKKETIGISRELLAQLLPHTPVEIKGKVINRQAPPEDSSLADKYVGNVPRYHTTKEIEVTSVRLLATFPSDLVAQHGVNFPPEQRHLQFRTNDKLRQNIYTRARVLAKVRMCLARAGFNEVETPVLFKSTPEGAREFVVPTRQKGFAYALPQSPQQYKQLLMASGFHKYFQIAKCFRDEDLRTDRQPEFTQLDLEMSFSRPESIIRLLETLLTKWLLPAMGLGLPAPQIMEFSKKVIYEYPSFPRLRYQQAMAIYGSDKPALQIPGTISRIEQLLPADSIGMLTSLSDPIVEMIVLRTTEEDAEASRDFMKSFMDSDTARSYLSNPDGAPGVAVFDPTKPLNGLAAFGHDGAEKITERFQPQFGDILITQARANVPFSGGSTMLGSMRVDVSKAAIDSGLMVAHEGLYPLWVTDFPLFSPLGEGDVGQGATNGLCSTHHPFTAPKPKLDNVSLLASDPMSVVGDHFDLVINGVEVGGGSRRIHNAELQEYVLRNVLQLPSERIEDFRHLLNALKDGCPPHTGFAIGLDRLLVLLTGSSTVRDVIAFPKSGRGEDRFVGAPSRLTQEQLSTYHLSLSDEPAVEETLKVSEKA</sequence>